<evidence type="ECO:0000313" key="13">
    <source>
        <dbReference type="Proteomes" id="UP001264335"/>
    </source>
</evidence>
<dbReference type="Gene3D" id="3.40.35.10">
    <property type="entry name" value="Phosphotransferase system, sorbose subfamily IIB component"/>
    <property type="match status" value="1"/>
</dbReference>
<evidence type="ECO:0000313" key="10">
    <source>
        <dbReference type="EMBL" id="MDT2515450.1"/>
    </source>
</evidence>
<evidence type="ECO:0000313" key="9">
    <source>
        <dbReference type="EMBL" id="MDT2401173.1"/>
    </source>
</evidence>
<dbReference type="GO" id="GO:0016301">
    <property type="term" value="F:kinase activity"/>
    <property type="evidence" value="ECO:0007669"/>
    <property type="project" value="UniProtKB-KW"/>
</dbReference>
<accession>A0A2N8PTC3</accession>
<dbReference type="PROSITE" id="PS51101">
    <property type="entry name" value="PTS_EIIB_TYPE_4"/>
    <property type="match status" value="1"/>
</dbReference>
<keyword evidence="2" id="KW-0813">Transport</keyword>
<dbReference type="RefSeq" id="WP_048718439.1">
    <property type="nucleotide sequence ID" value="NZ_JADPDV010000039.1"/>
</dbReference>
<comment type="caution">
    <text evidence="11">The sequence shown here is derived from an EMBL/GenBank/DDBJ whole genome shotgun (WGS) entry which is preliminary data.</text>
</comment>
<gene>
    <name evidence="11" type="ORF">EK398_17905</name>
    <name evidence="9" type="ORF">P7D43_02210</name>
    <name evidence="10" type="ORF">P7D79_14590</name>
</gene>
<evidence type="ECO:0000256" key="6">
    <source>
        <dbReference type="ARBA" id="ARBA00022683"/>
    </source>
</evidence>
<dbReference type="Proteomes" id="UP001264335">
    <property type="component" value="Unassembled WGS sequence"/>
</dbReference>
<dbReference type="InterPro" id="IPR036667">
    <property type="entry name" value="PTS_IIB_sorbose-sp_sf"/>
</dbReference>
<evidence type="ECO:0000256" key="2">
    <source>
        <dbReference type="ARBA" id="ARBA00022448"/>
    </source>
</evidence>
<evidence type="ECO:0000259" key="8">
    <source>
        <dbReference type="PROSITE" id="PS51101"/>
    </source>
</evidence>
<name>A0A2N8PTC3_ENTAV</name>
<dbReference type="SUPFAM" id="SSF52728">
    <property type="entry name" value="PTS IIb component"/>
    <property type="match status" value="1"/>
</dbReference>
<keyword evidence="7" id="KW-0418">Kinase</keyword>
<evidence type="ECO:0000313" key="12">
    <source>
        <dbReference type="Proteomes" id="UP000288388"/>
    </source>
</evidence>
<evidence type="ECO:0000256" key="7">
    <source>
        <dbReference type="ARBA" id="ARBA00022777"/>
    </source>
</evidence>
<reference evidence="11 12" key="1">
    <citation type="submission" date="2018-12" db="EMBL/GenBank/DDBJ databases">
        <title>A novel vanA-carrying plasmid in a clinical isolate of Enterococcus avium.</title>
        <authorList>
            <person name="Bernasconi O.J."/>
            <person name="Luzzaro F."/>
            <person name="Endimiani A."/>
        </authorList>
    </citation>
    <scope>NUCLEOTIDE SEQUENCE [LARGE SCALE GENOMIC DNA]</scope>
    <source>
        <strain evidence="11 12">LC0559/18</strain>
    </source>
</reference>
<proteinExistence type="predicted"/>
<dbReference type="EMBL" id="JARPWH010000004">
    <property type="protein sequence ID" value="MDT2401173.1"/>
    <property type="molecule type" value="Genomic_DNA"/>
</dbReference>
<comment type="subcellular location">
    <subcellularLocation>
        <location evidence="1">Cytoplasm</location>
    </subcellularLocation>
</comment>
<evidence type="ECO:0000256" key="5">
    <source>
        <dbReference type="ARBA" id="ARBA00022679"/>
    </source>
</evidence>
<dbReference type="Proteomes" id="UP001260773">
    <property type="component" value="Unassembled WGS sequence"/>
</dbReference>
<feature type="domain" description="PTS EIIB type-4" evidence="8">
    <location>
        <begin position="1"/>
        <end position="156"/>
    </location>
</feature>
<dbReference type="InterPro" id="IPR004720">
    <property type="entry name" value="PTS_IIB_sorbose-sp"/>
</dbReference>
<dbReference type="Pfam" id="PF03830">
    <property type="entry name" value="PTSIIB_sorb"/>
    <property type="match status" value="1"/>
</dbReference>
<evidence type="ECO:0000256" key="4">
    <source>
        <dbReference type="ARBA" id="ARBA00022597"/>
    </source>
</evidence>
<evidence type="ECO:0000313" key="11">
    <source>
        <dbReference type="EMBL" id="RVU92402.1"/>
    </source>
</evidence>
<organism evidence="11 12">
    <name type="scientific">Enterococcus avium</name>
    <name type="common">Streptococcus avium</name>
    <dbReference type="NCBI Taxonomy" id="33945"/>
    <lineage>
        <taxon>Bacteria</taxon>
        <taxon>Bacillati</taxon>
        <taxon>Bacillota</taxon>
        <taxon>Bacilli</taxon>
        <taxon>Lactobacillales</taxon>
        <taxon>Enterococcaceae</taxon>
        <taxon>Enterococcus</taxon>
    </lineage>
</organism>
<dbReference type="GO" id="GO:0008982">
    <property type="term" value="F:protein-N(PI)-phosphohistidine-sugar phosphotransferase activity"/>
    <property type="evidence" value="ECO:0007669"/>
    <property type="project" value="InterPro"/>
</dbReference>
<keyword evidence="4 9" id="KW-0762">Sugar transport</keyword>
<keyword evidence="6" id="KW-0598">Phosphotransferase system</keyword>
<evidence type="ECO:0000256" key="1">
    <source>
        <dbReference type="ARBA" id="ARBA00004496"/>
    </source>
</evidence>
<dbReference type="GO" id="GO:0009401">
    <property type="term" value="P:phosphoenolpyruvate-dependent sugar phosphotransferase system"/>
    <property type="evidence" value="ECO:0007669"/>
    <property type="project" value="UniProtKB-KW"/>
</dbReference>
<dbReference type="EMBL" id="JARPWY010000044">
    <property type="protein sequence ID" value="MDT2515450.1"/>
    <property type="molecule type" value="Genomic_DNA"/>
</dbReference>
<dbReference type="EMBL" id="RYZS01000002">
    <property type="protein sequence ID" value="RVU92402.1"/>
    <property type="molecule type" value="Genomic_DNA"/>
</dbReference>
<protein>
    <submittedName>
        <fullName evidence="11">PTS mannose/fructose/sorbose transporter subunit IIB</fullName>
    </submittedName>
    <submittedName>
        <fullName evidence="9">PTS sugar transporter subunit IIB</fullName>
    </submittedName>
</protein>
<dbReference type="GO" id="GO:0005737">
    <property type="term" value="C:cytoplasm"/>
    <property type="evidence" value="ECO:0007669"/>
    <property type="project" value="UniProtKB-SubCell"/>
</dbReference>
<dbReference type="AlphaFoldDB" id="A0A2N8PTC3"/>
<keyword evidence="5" id="KW-0808">Transferase</keyword>
<reference evidence="9 13" key="2">
    <citation type="submission" date="2023-03" db="EMBL/GenBank/DDBJ databases">
        <authorList>
            <person name="Shen W."/>
            <person name="Cai J."/>
        </authorList>
    </citation>
    <scope>NUCLEOTIDE SEQUENCE</scope>
    <source>
        <strain evidence="9">P33-2</strain>
        <strain evidence="10 13">Y2</strain>
    </source>
</reference>
<sequence>MIKLVRVDHRLLHGQVAFSWTNGVGADCILVASDMVATSDVWKTTLRLGKPTGVKLVMKNMQDSIEAISSGITDKYKMIIVVQTIKEAKQLIEGCSEVQSINLGNTKETGETKQISRQVFVTKEEEAILRELIDRGIEIEIRPLVDDKKIYVKDVL</sequence>
<evidence type="ECO:0000256" key="3">
    <source>
        <dbReference type="ARBA" id="ARBA00022490"/>
    </source>
</evidence>
<dbReference type="Proteomes" id="UP000288388">
    <property type="component" value="Unassembled WGS sequence"/>
</dbReference>
<keyword evidence="3" id="KW-0963">Cytoplasm</keyword>